<dbReference type="InterPro" id="IPR038071">
    <property type="entry name" value="UROD/MetE-like_sf"/>
</dbReference>
<sequence>IEVALGLDIIQYSVGIVNSYFASQKDEYICEWGIKWKQTEYETRFGKGKYAEMIEQPLSDDSKVKDYVPPDPHREELYQPLQYVLDTYGKEFCIMGAAVCTIFEGAWYLRGMERLLIDIVENEELANYILDIPFKYHLEIAKKLTRMGVDMIWLGDDVGAQEGMLISPQLWRKYLKPRMVTICQELKKIRPSVKIAYHSDGNIYPIIDELIEIGVDLLNPIQPESMDPAYLKKRYGDRLSLWGAIDVQHTLPFGTLEEVKKETLQKIK</sequence>
<dbReference type="PANTHER" id="PTHR47099">
    <property type="entry name" value="METHYLCOBAMIDE:COM METHYLTRANSFERASE MTBA"/>
    <property type="match status" value="1"/>
</dbReference>
<name>X1SET6_9ZZZZ</name>
<dbReference type="PANTHER" id="PTHR47099:SF1">
    <property type="entry name" value="METHYLCOBAMIDE:COM METHYLTRANSFERASE MTBA"/>
    <property type="match status" value="1"/>
</dbReference>
<dbReference type="Gene3D" id="3.20.20.210">
    <property type="match status" value="1"/>
</dbReference>
<dbReference type="Pfam" id="PF01208">
    <property type="entry name" value="URO-D"/>
    <property type="match status" value="1"/>
</dbReference>
<dbReference type="GO" id="GO:0006779">
    <property type="term" value="P:porphyrin-containing compound biosynthetic process"/>
    <property type="evidence" value="ECO:0007669"/>
    <property type="project" value="InterPro"/>
</dbReference>
<evidence type="ECO:0000313" key="2">
    <source>
        <dbReference type="EMBL" id="GAI66314.1"/>
    </source>
</evidence>
<comment type="caution">
    <text evidence="2">The sequence shown here is derived from an EMBL/GenBank/DDBJ whole genome shotgun (WGS) entry which is preliminary data.</text>
</comment>
<accession>X1SET6</accession>
<protein>
    <recommendedName>
        <fullName evidence="1">Uroporphyrinogen decarboxylase (URO-D) domain-containing protein</fullName>
    </recommendedName>
</protein>
<feature type="non-terminal residue" evidence="2">
    <location>
        <position position="1"/>
    </location>
</feature>
<dbReference type="InterPro" id="IPR052024">
    <property type="entry name" value="Methanogen_methyltrans"/>
</dbReference>
<gene>
    <name evidence="2" type="ORF">S12H4_10884</name>
</gene>
<dbReference type="InterPro" id="IPR000257">
    <property type="entry name" value="Uroporphyrinogen_deCOase"/>
</dbReference>
<feature type="domain" description="Uroporphyrinogen decarboxylase (URO-D)" evidence="1">
    <location>
        <begin position="44"/>
        <end position="266"/>
    </location>
</feature>
<dbReference type="EMBL" id="BARW01004759">
    <property type="protein sequence ID" value="GAI66314.1"/>
    <property type="molecule type" value="Genomic_DNA"/>
</dbReference>
<organism evidence="2">
    <name type="scientific">marine sediment metagenome</name>
    <dbReference type="NCBI Taxonomy" id="412755"/>
    <lineage>
        <taxon>unclassified sequences</taxon>
        <taxon>metagenomes</taxon>
        <taxon>ecological metagenomes</taxon>
    </lineage>
</organism>
<dbReference type="GO" id="GO:0004853">
    <property type="term" value="F:uroporphyrinogen decarboxylase activity"/>
    <property type="evidence" value="ECO:0007669"/>
    <property type="project" value="InterPro"/>
</dbReference>
<dbReference type="SUPFAM" id="SSF51726">
    <property type="entry name" value="UROD/MetE-like"/>
    <property type="match status" value="1"/>
</dbReference>
<dbReference type="AlphaFoldDB" id="X1SET6"/>
<proteinExistence type="predicted"/>
<evidence type="ECO:0000259" key="1">
    <source>
        <dbReference type="Pfam" id="PF01208"/>
    </source>
</evidence>
<reference evidence="2" key="1">
    <citation type="journal article" date="2014" name="Front. Microbiol.">
        <title>High frequency of phylogenetically diverse reductive dehalogenase-homologous genes in deep subseafloor sedimentary metagenomes.</title>
        <authorList>
            <person name="Kawai M."/>
            <person name="Futagami T."/>
            <person name="Toyoda A."/>
            <person name="Takaki Y."/>
            <person name="Nishi S."/>
            <person name="Hori S."/>
            <person name="Arai W."/>
            <person name="Tsubouchi T."/>
            <person name="Morono Y."/>
            <person name="Uchiyama I."/>
            <person name="Ito T."/>
            <person name="Fujiyama A."/>
            <person name="Inagaki F."/>
            <person name="Takami H."/>
        </authorList>
    </citation>
    <scope>NUCLEOTIDE SEQUENCE</scope>
    <source>
        <strain evidence="2">Expedition CK06-06</strain>
    </source>
</reference>
<feature type="non-terminal residue" evidence="2">
    <location>
        <position position="268"/>
    </location>
</feature>